<dbReference type="InterPro" id="IPR027799">
    <property type="entry name" value="Rtf2_RING-finger"/>
</dbReference>
<dbReference type="GO" id="GO:0006274">
    <property type="term" value="P:DNA replication termination"/>
    <property type="evidence" value="ECO:0007669"/>
    <property type="project" value="TreeGrafter"/>
</dbReference>
<dbReference type="PANTHER" id="PTHR12775:SF0">
    <property type="entry name" value="REPLICATION TERMINATION FACTOR 2"/>
    <property type="match status" value="1"/>
</dbReference>
<dbReference type="CDD" id="cd16653">
    <property type="entry name" value="RING-like_Rtf2"/>
    <property type="match status" value="1"/>
</dbReference>
<keyword evidence="4" id="KW-1185">Reference proteome</keyword>
<name>A0A9W8LQX3_9FUNG</name>
<dbReference type="Proteomes" id="UP001140094">
    <property type="component" value="Unassembled WGS sequence"/>
</dbReference>
<gene>
    <name evidence="3" type="primary">rtf2</name>
    <name evidence="3" type="ORF">H4R20_006703</name>
</gene>
<dbReference type="OrthoDB" id="247013at2759"/>
<sequence length="247" mass="27495">MGNDGGSIPRRNEMVREKKKDEKPDRTSKLVAMTFFCALSKQLLHEPVVGDGLGRLYNREAILEYLLDRSAFGDGSRICAHISSIKDVKTLNLKVNPEFDKSREYGDNKKVAASTLDDRPTAQFVCPITLKEMNGNMQFEFNWTCGCVLSTRARKEMPESSVCLVCGESFDPKDIVPINSLSTEVLDSLHKRIDERKASQKMKKKKSGKSKLKSNLDIKAKRKQDDDDDGSGTVVAASSAKVQRTSA</sequence>
<reference evidence="3" key="1">
    <citation type="submission" date="2022-07" db="EMBL/GenBank/DDBJ databases">
        <title>Phylogenomic reconstructions and comparative analyses of Kickxellomycotina fungi.</title>
        <authorList>
            <person name="Reynolds N.K."/>
            <person name="Stajich J.E."/>
            <person name="Barry K."/>
            <person name="Grigoriev I.V."/>
            <person name="Crous P."/>
            <person name="Smith M.E."/>
        </authorList>
    </citation>
    <scope>NUCLEOTIDE SEQUENCE</scope>
    <source>
        <strain evidence="3">NRRL 1565</strain>
    </source>
</reference>
<comment type="caution">
    <text evidence="3">The sequence shown here is derived from an EMBL/GenBank/DDBJ whole genome shotgun (WGS) entry which is preliminary data.</text>
</comment>
<evidence type="ECO:0000256" key="2">
    <source>
        <dbReference type="SAM" id="MobiDB-lite"/>
    </source>
</evidence>
<feature type="region of interest" description="Disordered" evidence="2">
    <location>
        <begin position="1"/>
        <end position="26"/>
    </location>
</feature>
<organism evidence="3 4">
    <name type="scientific">Coemansia guatemalensis</name>
    <dbReference type="NCBI Taxonomy" id="2761395"/>
    <lineage>
        <taxon>Eukaryota</taxon>
        <taxon>Fungi</taxon>
        <taxon>Fungi incertae sedis</taxon>
        <taxon>Zoopagomycota</taxon>
        <taxon>Kickxellomycotina</taxon>
        <taxon>Kickxellomycetes</taxon>
        <taxon>Kickxellales</taxon>
        <taxon>Kickxellaceae</taxon>
        <taxon>Coemansia</taxon>
    </lineage>
</organism>
<feature type="region of interest" description="Disordered" evidence="2">
    <location>
        <begin position="195"/>
        <end position="247"/>
    </location>
</feature>
<proteinExistence type="inferred from homology"/>
<dbReference type="InterPro" id="IPR006735">
    <property type="entry name" value="Rtf2"/>
</dbReference>
<evidence type="ECO:0000256" key="1">
    <source>
        <dbReference type="ARBA" id="ARBA00009885"/>
    </source>
</evidence>
<dbReference type="GO" id="GO:0005634">
    <property type="term" value="C:nucleus"/>
    <property type="evidence" value="ECO:0007669"/>
    <property type="project" value="TreeGrafter"/>
</dbReference>
<feature type="compositionally biased region" description="Basic and acidic residues" evidence="2">
    <location>
        <begin position="214"/>
        <end position="225"/>
    </location>
</feature>
<dbReference type="Pfam" id="PF04641">
    <property type="entry name" value="Rtf2"/>
    <property type="match status" value="1"/>
</dbReference>
<evidence type="ECO:0000313" key="3">
    <source>
        <dbReference type="EMBL" id="KAJ2792942.1"/>
    </source>
</evidence>
<dbReference type="EMBL" id="JANBUO010003088">
    <property type="protein sequence ID" value="KAJ2792942.1"/>
    <property type="molecule type" value="Genomic_DNA"/>
</dbReference>
<comment type="similarity">
    <text evidence="1">Belongs to the rtf2 family.</text>
</comment>
<dbReference type="PANTHER" id="PTHR12775">
    <property type="entry name" value="PROTEIN C20ORF43 HOMOLOG"/>
    <property type="match status" value="1"/>
</dbReference>
<feature type="compositionally biased region" description="Basic residues" evidence="2">
    <location>
        <begin position="199"/>
        <end position="212"/>
    </location>
</feature>
<feature type="compositionally biased region" description="Basic and acidic residues" evidence="2">
    <location>
        <begin position="10"/>
        <end position="26"/>
    </location>
</feature>
<accession>A0A9W8LQX3</accession>
<evidence type="ECO:0000313" key="4">
    <source>
        <dbReference type="Proteomes" id="UP001140094"/>
    </source>
</evidence>
<protein>
    <submittedName>
        <fullName evidence="3">Replication termination factor 2</fullName>
    </submittedName>
</protein>
<dbReference type="AlphaFoldDB" id="A0A9W8LQX3"/>